<dbReference type="SUPFAM" id="SSF161098">
    <property type="entry name" value="MetI-like"/>
    <property type="match status" value="2"/>
</dbReference>
<dbReference type="KEGG" id="fsi:Flexsi_0940"/>
<dbReference type="AlphaFoldDB" id="F8E5A4"/>
<feature type="transmembrane region" description="Helical" evidence="8">
    <location>
        <begin position="354"/>
        <end position="373"/>
    </location>
</feature>
<dbReference type="InterPro" id="IPR035906">
    <property type="entry name" value="MetI-like_sf"/>
</dbReference>
<dbReference type="HOGENOM" id="CLU_021838_0_2_0"/>
<dbReference type="CDD" id="cd06261">
    <property type="entry name" value="TM_PBP2"/>
    <property type="match status" value="2"/>
</dbReference>
<dbReference type="STRING" id="717231.Flexsi_0940"/>
<evidence type="ECO:0000256" key="6">
    <source>
        <dbReference type="ARBA" id="ARBA00022989"/>
    </source>
</evidence>
<keyword evidence="6 8" id="KW-1133">Transmembrane helix</keyword>
<feature type="domain" description="ABC transmembrane type-1" evidence="9">
    <location>
        <begin position="310"/>
        <end position="510"/>
    </location>
</feature>
<evidence type="ECO:0000256" key="7">
    <source>
        <dbReference type="ARBA" id="ARBA00023136"/>
    </source>
</evidence>
<feature type="transmembrane region" description="Helical" evidence="8">
    <location>
        <begin position="434"/>
        <end position="456"/>
    </location>
</feature>
<feature type="domain" description="ABC transmembrane type-1" evidence="9">
    <location>
        <begin position="38"/>
        <end position="239"/>
    </location>
</feature>
<reference evidence="10 11" key="1">
    <citation type="journal article" date="2011" name="Stand. Genomic Sci.">
        <title>Genome sequence of the moderately thermophilic halophile Flexistipes sinusarabici strain (MAS10).</title>
        <authorList>
            <person name="Lapidus A."/>
            <person name="Chertkov O."/>
            <person name="Nolan M."/>
            <person name="Lucas S."/>
            <person name="Hammon N."/>
            <person name="Deshpande S."/>
            <person name="Cheng J.F."/>
            <person name="Tapia R."/>
            <person name="Han C."/>
            <person name="Goodwin L."/>
            <person name="Pitluck S."/>
            <person name="Liolios K."/>
            <person name="Pagani I."/>
            <person name="Ivanova N."/>
            <person name="Huntemann M."/>
            <person name="Mavromatis K."/>
            <person name="Mikhailova N."/>
            <person name="Pati A."/>
            <person name="Chen A."/>
            <person name="Palaniappan K."/>
            <person name="Land M."/>
            <person name="Hauser L."/>
            <person name="Brambilla E.M."/>
            <person name="Rohde M."/>
            <person name="Abt B."/>
            <person name="Spring S."/>
            <person name="Goker M."/>
            <person name="Bristow J."/>
            <person name="Eisen J.A."/>
            <person name="Markowitz V."/>
            <person name="Hugenholtz P."/>
            <person name="Kyrpides N.C."/>
            <person name="Klenk H.P."/>
            <person name="Woyke T."/>
        </authorList>
    </citation>
    <scope>NUCLEOTIDE SEQUENCE [LARGE SCALE GENOMIC DNA]</scope>
    <source>
        <strain evidence="11">DSM 4947 / MAS 10</strain>
    </source>
</reference>
<dbReference type="Gene3D" id="1.10.3720.10">
    <property type="entry name" value="MetI-like"/>
    <property type="match status" value="2"/>
</dbReference>
<keyword evidence="7 8" id="KW-0472">Membrane</keyword>
<dbReference type="EMBL" id="CP002858">
    <property type="protein sequence ID" value="AEI14600.1"/>
    <property type="molecule type" value="Genomic_DNA"/>
</dbReference>
<accession>F8E5A4</accession>
<dbReference type="eggNOG" id="COG1178">
    <property type="taxonomic scope" value="Bacteria"/>
</dbReference>
<comment type="similarity">
    <text evidence="8">Belongs to the binding-protein-dependent transport system permease family.</text>
</comment>
<comment type="subcellular location">
    <subcellularLocation>
        <location evidence="1">Cell inner membrane</location>
        <topology evidence="1">Multi-pass membrane protein</topology>
    </subcellularLocation>
    <subcellularLocation>
        <location evidence="8">Cell membrane</location>
        <topology evidence="8">Multi-pass membrane protein</topology>
    </subcellularLocation>
</comment>
<reference evidence="11" key="2">
    <citation type="submission" date="2011-06" db="EMBL/GenBank/DDBJ databases">
        <title>The complete genome of Flexistipes sinusarabici DSM 4947.</title>
        <authorList>
            <person name="Lucas S."/>
            <person name="Han J."/>
            <person name="Lapidus A."/>
            <person name="Bruce D."/>
            <person name="Goodwin L."/>
            <person name="Pitluck S."/>
            <person name="Peters L."/>
            <person name="Kyrpides N."/>
            <person name="Mavromatis K."/>
            <person name="Ivanova N."/>
            <person name="Mikhailova N."/>
            <person name="Chertkov O."/>
            <person name="Detter J.C."/>
            <person name="Tapia R."/>
            <person name="Han C."/>
            <person name="Land M."/>
            <person name="Hauser L."/>
            <person name="Markowitz V."/>
            <person name="Cheng J.-F."/>
            <person name="Hugenholtz P."/>
            <person name="Woyke T."/>
            <person name="Wu D."/>
            <person name="Spring S."/>
            <person name="Schroeder M."/>
            <person name="Brambilla E."/>
            <person name="Klenk H.-P."/>
            <person name="Eisen J.A."/>
        </authorList>
    </citation>
    <scope>NUCLEOTIDE SEQUENCE [LARGE SCALE GENOMIC DNA]</scope>
    <source>
        <strain evidence="11">DSM 4947 / MAS 10</strain>
    </source>
</reference>
<gene>
    <name evidence="10" type="ordered locus">Flexsi_0940</name>
</gene>
<evidence type="ECO:0000256" key="1">
    <source>
        <dbReference type="ARBA" id="ARBA00004429"/>
    </source>
</evidence>
<keyword evidence="4" id="KW-0997">Cell inner membrane</keyword>
<evidence type="ECO:0000256" key="3">
    <source>
        <dbReference type="ARBA" id="ARBA00022475"/>
    </source>
</evidence>
<keyword evidence="2 8" id="KW-0813">Transport</keyword>
<dbReference type="Proteomes" id="UP000006621">
    <property type="component" value="Chromosome"/>
</dbReference>
<evidence type="ECO:0000259" key="9">
    <source>
        <dbReference type="PROSITE" id="PS50928"/>
    </source>
</evidence>
<dbReference type="PANTHER" id="PTHR43357">
    <property type="entry name" value="INNER MEMBRANE ABC TRANSPORTER PERMEASE PROTEIN YDCV"/>
    <property type="match status" value="1"/>
</dbReference>
<evidence type="ECO:0000313" key="10">
    <source>
        <dbReference type="EMBL" id="AEI14600.1"/>
    </source>
</evidence>
<evidence type="ECO:0000256" key="2">
    <source>
        <dbReference type="ARBA" id="ARBA00022448"/>
    </source>
</evidence>
<proteinExistence type="inferred from homology"/>
<feature type="transmembrane region" description="Helical" evidence="8">
    <location>
        <begin position="73"/>
        <end position="97"/>
    </location>
</feature>
<feature type="transmembrane region" description="Helical" evidence="8">
    <location>
        <begin position="309"/>
        <end position="333"/>
    </location>
</feature>
<dbReference type="GO" id="GO:0055085">
    <property type="term" value="P:transmembrane transport"/>
    <property type="evidence" value="ECO:0007669"/>
    <property type="project" value="InterPro"/>
</dbReference>
<dbReference type="InterPro" id="IPR000515">
    <property type="entry name" value="MetI-like"/>
</dbReference>
<evidence type="ECO:0000256" key="4">
    <source>
        <dbReference type="ARBA" id="ARBA00022519"/>
    </source>
</evidence>
<dbReference type="GO" id="GO:0005886">
    <property type="term" value="C:plasma membrane"/>
    <property type="evidence" value="ECO:0007669"/>
    <property type="project" value="UniProtKB-SubCell"/>
</dbReference>
<dbReference type="PANTHER" id="PTHR43357:SF3">
    <property type="entry name" value="FE(3+)-TRANSPORT SYSTEM PERMEASE PROTEIN FBPB 2"/>
    <property type="match status" value="1"/>
</dbReference>
<keyword evidence="5 8" id="KW-0812">Transmembrane</keyword>
<keyword evidence="3" id="KW-1003">Cell membrane</keyword>
<evidence type="ECO:0000313" key="11">
    <source>
        <dbReference type="Proteomes" id="UP000006621"/>
    </source>
</evidence>
<evidence type="ECO:0000256" key="8">
    <source>
        <dbReference type="RuleBase" id="RU363032"/>
    </source>
</evidence>
<sequence length="522" mass="58490">MVAAAFAAPFVYITLTSFAFSPEEFREIFNRYDLFTLLLNTFVLIVCVGLLSMTFGLFSAWFVTMYDFPLRKLFSVLLIFPLAFPAYVLAFSWTGFFGFSGIINKTLSPNSIFFLDIFRNLAGATLVLSFALYPYIYLIAKSAFATMGKRSLEVANIHGYSDFEAFFRIIIPQIKPWLISGLIIVWFETLADFGAVSILSVDTFTTAIYKAWYGYFKIEESLLLAFFLLIKVFILLWVLRLIEGNKYYTQTERQDTNIAQKKNLSPFYKSLVFIFLTSLCTLSFAIPSAQLFHWIFAADQLNLSDISQYTFNTFSLAVAGALCIVLLSLYLGFCNKFYKNKLSGAVGYLVKSGYAYPGSVLAVALFIPIINLSQNISSFTGVSLNMQSTVLPLFLGYIIRFSAVASAPVNGGYQRLKKSVLESAALLTDSVSSKLFRIVLPVLKPGIISAFILTFIDISKEMPLTLMTRPFGFDTLAVKIYGLTSEGEWERAALPAIIIVFLGFIPIAFSALLRRKNVHPRS</sequence>
<feature type="transmembrane region" description="Helical" evidence="8">
    <location>
        <begin position="177"/>
        <end position="201"/>
    </location>
</feature>
<dbReference type="Pfam" id="PF00528">
    <property type="entry name" value="BPD_transp_1"/>
    <property type="match status" value="1"/>
</dbReference>
<feature type="transmembrane region" description="Helical" evidence="8">
    <location>
        <begin position="271"/>
        <end position="297"/>
    </location>
</feature>
<organism evidence="10 11">
    <name type="scientific">Flexistipes sinusarabici (strain ATCC 49648 / DSM 4947 / MAS 10)</name>
    <dbReference type="NCBI Taxonomy" id="717231"/>
    <lineage>
        <taxon>Bacteria</taxon>
        <taxon>Pseudomonadati</taxon>
        <taxon>Deferribacterota</taxon>
        <taxon>Deferribacteres</taxon>
        <taxon>Deferribacterales</taxon>
        <taxon>Flexistipitaceae</taxon>
        <taxon>Flexistipes</taxon>
    </lineage>
</organism>
<name>F8E5A4_FLESM</name>
<feature type="transmembrane region" description="Helical" evidence="8">
    <location>
        <begin position="221"/>
        <end position="239"/>
    </location>
</feature>
<dbReference type="PROSITE" id="PS50928">
    <property type="entry name" value="ABC_TM1"/>
    <property type="match status" value="2"/>
</dbReference>
<feature type="transmembrane region" description="Helical" evidence="8">
    <location>
        <begin position="393"/>
        <end position="413"/>
    </location>
</feature>
<evidence type="ECO:0000256" key="5">
    <source>
        <dbReference type="ARBA" id="ARBA00022692"/>
    </source>
</evidence>
<protein>
    <submittedName>
        <fullName evidence="10">ABC-type transporter, integral membrane subunit</fullName>
    </submittedName>
</protein>
<feature type="transmembrane region" description="Helical" evidence="8">
    <location>
        <begin position="35"/>
        <end position="61"/>
    </location>
</feature>
<keyword evidence="11" id="KW-1185">Reference proteome</keyword>
<feature type="transmembrane region" description="Helical" evidence="8">
    <location>
        <begin position="117"/>
        <end position="140"/>
    </location>
</feature>
<feature type="transmembrane region" description="Helical" evidence="8">
    <location>
        <begin position="492"/>
        <end position="513"/>
    </location>
</feature>